<dbReference type="PANTHER" id="PTHR36766:SF70">
    <property type="entry name" value="DISEASE RESISTANCE PROTEIN RGA4"/>
    <property type="match status" value="1"/>
</dbReference>
<dbReference type="Pfam" id="PF00931">
    <property type="entry name" value="NB-ARC"/>
    <property type="match status" value="1"/>
</dbReference>
<dbReference type="GO" id="GO:0006952">
    <property type="term" value="P:defense response"/>
    <property type="evidence" value="ECO:0007669"/>
    <property type="project" value="UniProtKB-KW"/>
</dbReference>
<dbReference type="AlphaFoldDB" id="A0A5N5GI25"/>
<reference evidence="3 4" key="3">
    <citation type="submission" date="2019-11" db="EMBL/GenBank/DDBJ databases">
        <title>A de novo genome assembly of a pear dwarfing rootstock.</title>
        <authorList>
            <person name="Wang F."/>
            <person name="Wang J."/>
            <person name="Li S."/>
            <person name="Zhang Y."/>
            <person name="Fang M."/>
            <person name="Ma L."/>
            <person name="Zhao Y."/>
            <person name="Jiang S."/>
        </authorList>
    </citation>
    <scope>NUCLEOTIDE SEQUENCE [LARGE SCALE GENOMIC DNA]</scope>
    <source>
        <strain evidence="3">S2</strain>
        <tissue evidence="3">Leaf</tissue>
    </source>
</reference>
<dbReference type="PANTHER" id="PTHR36766">
    <property type="entry name" value="PLANT BROAD-SPECTRUM MILDEW RESISTANCE PROTEIN RPW8"/>
    <property type="match status" value="1"/>
</dbReference>
<organism evidence="3 4">
    <name type="scientific">Pyrus ussuriensis x Pyrus communis</name>
    <dbReference type="NCBI Taxonomy" id="2448454"/>
    <lineage>
        <taxon>Eukaryota</taxon>
        <taxon>Viridiplantae</taxon>
        <taxon>Streptophyta</taxon>
        <taxon>Embryophyta</taxon>
        <taxon>Tracheophyta</taxon>
        <taxon>Spermatophyta</taxon>
        <taxon>Magnoliopsida</taxon>
        <taxon>eudicotyledons</taxon>
        <taxon>Gunneridae</taxon>
        <taxon>Pentapetalae</taxon>
        <taxon>rosids</taxon>
        <taxon>fabids</taxon>
        <taxon>Rosales</taxon>
        <taxon>Rosaceae</taxon>
        <taxon>Amygdaloideae</taxon>
        <taxon>Maleae</taxon>
        <taxon>Pyrus</taxon>
    </lineage>
</organism>
<reference evidence="3 4" key="1">
    <citation type="submission" date="2019-09" db="EMBL/GenBank/DDBJ databases">
        <authorList>
            <person name="Ou C."/>
        </authorList>
    </citation>
    <scope>NUCLEOTIDE SEQUENCE [LARGE SCALE GENOMIC DNA]</scope>
    <source>
        <strain evidence="3">S2</strain>
        <tissue evidence="3">Leaf</tissue>
    </source>
</reference>
<protein>
    <submittedName>
        <fullName evidence="3">Disease resistance protein RGA3</fullName>
    </submittedName>
</protein>
<dbReference type="SUPFAM" id="SSF52540">
    <property type="entry name" value="P-loop containing nucleoside triphosphate hydrolases"/>
    <property type="match status" value="1"/>
</dbReference>
<dbReference type="InterPro" id="IPR002182">
    <property type="entry name" value="NB-ARC"/>
</dbReference>
<dbReference type="OrthoDB" id="1193416at2759"/>
<reference evidence="4" key="2">
    <citation type="submission" date="2019-10" db="EMBL/GenBank/DDBJ databases">
        <title>A de novo genome assembly of a pear dwarfing rootstock.</title>
        <authorList>
            <person name="Wang F."/>
            <person name="Wang J."/>
            <person name="Li S."/>
            <person name="Zhang Y."/>
            <person name="Fang M."/>
            <person name="Ma L."/>
            <person name="Zhao Y."/>
            <person name="Jiang S."/>
        </authorList>
    </citation>
    <scope>NUCLEOTIDE SEQUENCE [LARGE SCALE GENOMIC DNA]</scope>
</reference>
<dbReference type="Proteomes" id="UP000327157">
    <property type="component" value="Chromosome 3"/>
</dbReference>
<keyword evidence="4" id="KW-1185">Reference proteome</keyword>
<dbReference type="EMBL" id="SMOL01000402">
    <property type="protein sequence ID" value="KAB2614767.1"/>
    <property type="molecule type" value="Genomic_DNA"/>
</dbReference>
<sequence>MALESLLTSAAEGMLIKVASLAAHQDFGMALGFKDELSKLSESFSRIQDISADVSKQAQGLGKADADAVFNEFQYEDLRHKVELEHHTTKKCIYDLFSCKKSVATAGLHRRIRGDRETDAFFGEDERIVGREEVATNIVTALVNSNNQENLAVMAIVRMPGLGKTTLAKLVYNENETNKKFDKQTWACVSNTFDVNTILSGILESLVMSRVICAQY</sequence>
<dbReference type="InterPro" id="IPR027417">
    <property type="entry name" value="P-loop_NTPase"/>
</dbReference>
<accession>A0A5N5GI25</accession>
<evidence type="ECO:0000313" key="4">
    <source>
        <dbReference type="Proteomes" id="UP000327157"/>
    </source>
</evidence>
<evidence type="ECO:0000313" key="3">
    <source>
        <dbReference type="EMBL" id="KAB2614767.1"/>
    </source>
</evidence>
<proteinExistence type="predicted"/>
<gene>
    <name evidence="3" type="ORF">D8674_021355</name>
</gene>
<dbReference type="GO" id="GO:0043531">
    <property type="term" value="F:ADP binding"/>
    <property type="evidence" value="ECO:0007669"/>
    <property type="project" value="InterPro"/>
</dbReference>
<feature type="domain" description="NB-ARC" evidence="2">
    <location>
        <begin position="135"/>
        <end position="208"/>
    </location>
</feature>
<evidence type="ECO:0000256" key="1">
    <source>
        <dbReference type="ARBA" id="ARBA00022821"/>
    </source>
</evidence>
<name>A0A5N5GI25_9ROSA</name>
<keyword evidence="1" id="KW-0611">Plant defense</keyword>
<dbReference type="Gene3D" id="3.40.50.300">
    <property type="entry name" value="P-loop containing nucleotide triphosphate hydrolases"/>
    <property type="match status" value="1"/>
</dbReference>
<comment type="caution">
    <text evidence="3">The sequence shown here is derived from an EMBL/GenBank/DDBJ whole genome shotgun (WGS) entry which is preliminary data.</text>
</comment>
<evidence type="ECO:0000259" key="2">
    <source>
        <dbReference type="Pfam" id="PF00931"/>
    </source>
</evidence>